<reference evidence="7 8" key="1">
    <citation type="submission" date="2018-04" db="EMBL/GenBank/DDBJ databases">
        <authorList>
            <person name="Eckel V.P."/>
            <person name="Vogel R.F."/>
        </authorList>
    </citation>
    <scope>NUCLEOTIDE SEQUENCE [LARGE SCALE GENOMIC DNA]</scope>
    <source>
        <strain evidence="8">TMW 2.1764</strain>
    </source>
</reference>
<dbReference type="PIRSF" id="PIRSF000103">
    <property type="entry name" value="HIBADH"/>
    <property type="match status" value="1"/>
</dbReference>
<dbReference type="EMBL" id="QDAG01000002">
    <property type="protein sequence ID" value="KAE8129744.1"/>
    <property type="molecule type" value="Genomic_DNA"/>
</dbReference>
<sequence length="323" mass="33522">MVHKAFDHNNRRNEYMGDAKVDKAAATTEVSEATEATKVTVLGTGIMGGGIAKTLAAAGFAVTAWNRTPAHAEPLREYGVKVEPELADALAEADVILVVVYDAASVLDVLGRGIGAAPADAVWVQMATIGVEGAHHVAQLAEQQGAHLVETMMMGSKDQAESGALTLIAGGSQALFGQAGPVMDAISTKLVYCGESVGSGSVVKLACNLWLACITSAACQSVELLKGEGVDPQLFLDVISGMTTDSPYAHLKGGKAIAGDFSAQFEVNALLKDLGLVGEVMAGSGFRTDLLERQQALYDQVREQGHGHDDVSAVALAFESPRG</sequence>
<dbReference type="AlphaFoldDB" id="A0A5N6S1P0"/>
<dbReference type="Proteomes" id="UP000325415">
    <property type="component" value="Unassembled WGS sequence"/>
</dbReference>
<evidence type="ECO:0000313" key="8">
    <source>
        <dbReference type="Proteomes" id="UP000325415"/>
    </source>
</evidence>
<evidence type="ECO:0000256" key="4">
    <source>
        <dbReference type="PIRSR" id="PIRSR000103-1"/>
    </source>
</evidence>
<dbReference type="InterPro" id="IPR015815">
    <property type="entry name" value="HIBADH-related"/>
</dbReference>
<evidence type="ECO:0000256" key="3">
    <source>
        <dbReference type="ARBA" id="ARBA00023027"/>
    </source>
</evidence>
<dbReference type="Pfam" id="PF14833">
    <property type="entry name" value="NAD_binding_11"/>
    <property type="match status" value="1"/>
</dbReference>
<name>A0A5N6S1P0_9BIFI</name>
<dbReference type="GO" id="GO:0051287">
    <property type="term" value="F:NAD binding"/>
    <property type="evidence" value="ECO:0007669"/>
    <property type="project" value="InterPro"/>
</dbReference>
<dbReference type="Gene3D" id="3.40.50.720">
    <property type="entry name" value="NAD(P)-binding Rossmann-like Domain"/>
    <property type="match status" value="1"/>
</dbReference>
<gene>
    <name evidence="7" type="ORF">DDE84_02820</name>
</gene>
<dbReference type="GO" id="GO:0016491">
    <property type="term" value="F:oxidoreductase activity"/>
    <property type="evidence" value="ECO:0007669"/>
    <property type="project" value="UniProtKB-KW"/>
</dbReference>
<keyword evidence="2" id="KW-0560">Oxidoreductase</keyword>
<dbReference type="InterPro" id="IPR008927">
    <property type="entry name" value="6-PGluconate_DH-like_C_sf"/>
</dbReference>
<dbReference type="GO" id="GO:0050661">
    <property type="term" value="F:NADP binding"/>
    <property type="evidence" value="ECO:0007669"/>
    <property type="project" value="InterPro"/>
</dbReference>
<comment type="similarity">
    <text evidence="1">Belongs to the HIBADH-related family.</text>
</comment>
<feature type="domain" description="3-hydroxyisobutyrate dehydrogenase-like NAD-binding" evidence="6">
    <location>
        <begin position="198"/>
        <end position="315"/>
    </location>
</feature>
<dbReference type="InterPro" id="IPR051265">
    <property type="entry name" value="HIBADH-related_NP60_sf"/>
</dbReference>
<dbReference type="Pfam" id="PF03446">
    <property type="entry name" value="NAD_binding_2"/>
    <property type="match status" value="1"/>
</dbReference>
<dbReference type="InterPro" id="IPR013328">
    <property type="entry name" value="6PGD_dom2"/>
</dbReference>
<comment type="caution">
    <text evidence="7">The sequence shown here is derived from an EMBL/GenBank/DDBJ whole genome shotgun (WGS) entry which is preliminary data.</text>
</comment>
<evidence type="ECO:0000259" key="6">
    <source>
        <dbReference type="Pfam" id="PF14833"/>
    </source>
</evidence>
<evidence type="ECO:0000256" key="2">
    <source>
        <dbReference type="ARBA" id="ARBA00023002"/>
    </source>
</evidence>
<dbReference type="InterPro" id="IPR006115">
    <property type="entry name" value="6PGDH_NADP-bd"/>
</dbReference>
<dbReference type="InterPro" id="IPR029154">
    <property type="entry name" value="HIBADH-like_NADP-bd"/>
</dbReference>
<dbReference type="SUPFAM" id="SSF51735">
    <property type="entry name" value="NAD(P)-binding Rossmann-fold domains"/>
    <property type="match status" value="1"/>
</dbReference>
<proteinExistence type="inferred from homology"/>
<dbReference type="PANTHER" id="PTHR43580">
    <property type="entry name" value="OXIDOREDUCTASE GLYR1-RELATED"/>
    <property type="match status" value="1"/>
</dbReference>
<keyword evidence="8" id="KW-1185">Reference proteome</keyword>
<feature type="active site" evidence="4">
    <location>
        <position position="204"/>
    </location>
</feature>
<accession>A0A5N6S1P0</accession>
<protein>
    <submittedName>
        <fullName evidence="7">NAD(P)-dependent oxidoreductase</fullName>
    </submittedName>
</protein>
<dbReference type="PANTHER" id="PTHR43580:SF2">
    <property type="entry name" value="CYTOKINE-LIKE NUCLEAR FACTOR N-PAC"/>
    <property type="match status" value="1"/>
</dbReference>
<keyword evidence="3" id="KW-0520">NAD</keyword>
<evidence type="ECO:0000259" key="5">
    <source>
        <dbReference type="Pfam" id="PF03446"/>
    </source>
</evidence>
<dbReference type="SUPFAM" id="SSF48179">
    <property type="entry name" value="6-phosphogluconate dehydrogenase C-terminal domain-like"/>
    <property type="match status" value="1"/>
</dbReference>
<evidence type="ECO:0000313" key="7">
    <source>
        <dbReference type="EMBL" id="KAE8129744.1"/>
    </source>
</evidence>
<dbReference type="Gene3D" id="1.10.1040.10">
    <property type="entry name" value="N-(1-d-carboxylethyl)-l-norvaline Dehydrogenase, domain 2"/>
    <property type="match status" value="1"/>
</dbReference>
<dbReference type="InterPro" id="IPR036291">
    <property type="entry name" value="NAD(P)-bd_dom_sf"/>
</dbReference>
<evidence type="ECO:0000256" key="1">
    <source>
        <dbReference type="ARBA" id="ARBA00009080"/>
    </source>
</evidence>
<feature type="domain" description="6-phosphogluconate dehydrogenase NADP-binding" evidence="5">
    <location>
        <begin position="38"/>
        <end position="194"/>
    </location>
</feature>
<organism evidence="7 8">
    <name type="scientific">Bifidobacterium tibiigranuli</name>
    <dbReference type="NCBI Taxonomy" id="2172043"/>
    <lineage>
        <taxon>Bacteria</taxon>
        <taxon>Bacillati</taxon>
        <taxon>Actinomycetota</taxon>
        <taxon>Actinomycetes</taxon>
        <taxon>Bifidobacteriales</taxon>
        <taxon>Bifidobacteriaceae</taxon>
        <taxon>Bifidobacterium</taxon>
    </lineage>
</organism>